<dbReference type="Proteomes" id="UP000290289">
    <property type="component" value="Chromosome 15"/>
</dbReference>
<gene>
    <name evidence="1" type="ORF">DVH24_042686</name>
</gene>
<keyword evidence="2" id="KW-1185">Reference proteome</keyword>
<dbReference type="STRING" id="3750.A0A498HZ37"/>
<evidence type="ECO:0000313" key="2">
    <source>
        <dbReference type="Proteomes" id="UP000290289"/>
    </source>
</evidence>
<evidence type="ECO:0000313" key="1">
    <source>
        <dbReference type="EMBL" id="RXH75899.1"/>
    </source>
</evidence>
<name>A0A498HZ37_MALDO</name>
<dbReference type="EMBL" id="RDQH01000341">
    <property type="protein sequence ID" value="RXH75899.1"/>
    <property type="molecule type" value="Genomic_DNA"/>
</dbReference>
<sequence>MFLLMVLDHCTFNTREGTLQLTNPLELCTGLSTVDAENVNGVVIVDADMIIRGPIVPWELGAENGKALLASYFFLSYCIRQEHCECHRRRRRRRGLLIVCMDEGLMELKWSQIRRR</sequence>
<protein>
    <submittedName>
        <fullName evidence="1">Uncharacterized protein</fullName>
    </submittedName>
</protein>
<dbReference type="AlphaFoldDB" id="A0A498HZ37"/>
<reference evidence="1 2" key="1">
    <citation type="submission" date="2018-10" db="EMBL/GenBank/DDBJ databases">
        <title>A high-quality apple genome assembly.</title>
        <authorList>
            <person name="Hu J."/>
        </authorList>
    </citation>
    <scope>NUCLEOTIDE SEQUENCE [LARGE SCALE GENOMIC DNA]</scope>
    <source>
        <strain evidence="2">cv. HFTH1</strain>
        <tissue evidence="1">Young leaf</tissue>
    </source>
</reference>
<proteinExistence type="predicted"/>
<accession>A0A498HZ37</accession>
<comment type="caution">
    <text evidence="1">The sequence shown here is derived from an EMBL/GenBank/DDBJ whole genome shotgun (WGS) entry which is preliminary data.</text>
</comment>
<organism evidence="1 2">
    <name type="scientific">Malus domestica</name>
    <name type="common">Apple</name>
    <name type="synonym">Pyrus malus</name>
    <dbReference type="NCBI Taxonomy" id="3750"/>
    <lineage>
        <taxon>Eukaryota</taxon>
        <taxon>Viridiplantae</taxon>
        <taxon>Streptophyta</taxon>
        <taxon>Embryophyta</taxon>
        <taxon>Tracheophyta</taxon>
        <taxon>Spermatophyta</taxon>
        <taxon>Magnoliopsida</taxon>
        <taxon>eudicotyledons</taxon>
        <taxon>Gunneridae</taxon>
        <taxon>Pentapetalae</taxon>
        <taxon>rosids</taxon>
        <taxon>fabids</taxon>
        <taxon>Rosales</taxon>
        <taxon>Rosaceae</taxon>
        <taxon>Amygdaloideae</taxon>
        <taxon>Maleae</taxon>
        <taxon>Malus</taxon>
    </lineage>
</organism>